<evidence type="ECO:0000313" key="4">
    <source>
        <dbReference type="Proteomes" id="UP000276133"/>
    </source>
</evidence>
<evidence type="ECO:0000259" key="2">
    <source>
        <dbReference type="PROSITE" id="PS50011"/>
    </source>
</evidence>
<comment type="caution">
    <text evidence="3">The sequence shown here is derived from an EMBL/GenBank/DDBJ whole genome shotgun (WGS) entry which is preliminary data.</text>
</comment>
<dbReference type="Gene3D" id="3.30.200.20">
    <property type="entry name" value="Phosphorylase Kinase, domain 1"/>
    <property type="match status" value="1"/>
</dbReference>
<dbReference type="GO" id="GO:0005524">
    <property type="term" value="F:ATP binding"/>
    <property type="evidence" value="ECO:0007669"/>
    <property type="project" value="UniProtKB-UniRule"/>
</dbReference>
<feature type="binding site" evidence="1">
    <location>
        <position position="194"/>
    </location>
    <ligand>
        <name>ATP</name>
        <dbReference type="ChEBI" id="CHEBI:30616"/>
    </ligand>
</feature>
<dbReference type="PROSITE" id="PS00107">
    <property type="entry name" value="PROTEIN_KINASE_ATP"/>
    <property type="match status" value="1"/>
</dbReference>
<keyword evidence="4" id="KW-1185">Reference proteome</keyword>
<reference evidence="3 4" key="1">
    <citation type="journal article" date="2018" name="Sci. Rep.">
        <title>Genomic signatures of local adaptation to the degree of environmental predictability in rotifers.</title>
        <authorList>
            <person name="Franch-Gras L."/>
            <person name="Hahn C."/>
            <person name="Garcia-Roger E.M."/>
            <person name="Carmona M.J."/>
            <person name="Serra M."/>
            <person name="Gomez A."/>
        </authorList>
    </citation>
    <scope>NUCLEOTIDE SEQUENCE [LARGE SCALE GENOMIC DNA]</scope>
    <source>
        <strain evidence="3">HYR1</strain>
    </source>
</reference>
<organism evidence="3 4">
    <name type="scientific">Brachionus plicatilis</name>
    <name type="common">Marine rotifer</name>
    <name type="synonym">Brachionus muelleri</name>
    <dbReference type="NCBI Taxonomy" id="10195"/>
    <lineage>
        <taxon>Eukaryota</taxon>
        <taxon>Metazoa</taxon>
        <taxon>Spiralia</taxon>
        <taxon>Gnathifera</taxon>
        <taxon>Rotifera</taxon>
        <taxon>Eurotatoria</taxon>
        <taxon>Monogononta</taxon>
        <taxon>Pseudotrocha</taxon>
        <taxon>Ploima</taxon>
        <taxon>Brachionidae</taxon>
        <taxon>Brachionus</taxon>
    </lineage>
</organism>
<dbReference type="GO" id="GO:0004672">
    <property type="term" value="F:protein kinase activity"/>
    <property type="evidence" value="ECO:0007669"/>
    <property type="project" value="InterPro"/>
</dbReference>
<dbReference type="SUPFAM" id="SSF56112">
    <property type="entry name" value="Protein kinase-like (PK-like)"/>
    <property type="match status" value="1"/>
</dbReference>
<dbReference type="STRING" id="10195.A0A3M7P6B7"/>
<dbReference type="EMBL" id="REGN01012882">
    <property type="protein sequence ID" value="RMZ94671.1"/>
    <property type="molecule type" value="Genomic_DNA"/>
</dbReference>
<keyword evidence="3" id="KW-0418">Kinase</keyword>
<dbReference type="InterPro" id="IPR011009">
    <property type="entry name" value="Kinase-like_dom_sf"/>
</dbReference>
<keyword evidence="1" id="KW-0547">Nucleotide-binding</keyword>
<keyword evidence="3" id="KW-0808">Transferase</keyword>
<sequence length="208" mass="23395">MPNSSLISPILGNQSSQIEKIKYKNSHYLIRASSQSSSTSKNSRLAFETAPRGSRADIRQIGIRDSPSLAPITRRQFIKPAKISDQVSDPFIFTQNSILSTSTNSLNFDNLAKPRSINTYFTNLNLNQIEKIKKGSESEKSQALTETNSMSLIEDSEGYIQLNQYKLKDEIGKGSYGIVKLAYNKEDNRNYAMKMISKKKLMKRASLI</sequence>
<feature type="domain" description="Protein kinase" evidence="2">
    <location>
        <begin position="165"/>
        <end position="208"/>
    </location>
</feature>
<protein>
    <submittedName>
        <fullName evidence="3">Calcium calmodulin-dependent kinase kinase 2-like</fullName>
    </submittedName>
</protein>
<dbReference type="OrthoDB" id="68483at2759"/>
<name>A0A3M7P6B7_BRAPC</name>
<accession>A0A3M7P6B7</accession>
<dbReference type="Proteomes" id="UP000276133">
    <property type="component" value="Unassembled WGS sequence"/>
</dbReference>
<feature type="non-terminal residue" evidence="3">
    <location>
        <position position="208"/>
    </location>
</feature>
<proteinExistence type="predicted"/>
<evidence type="ECO:0000313" key="3">
    <source>
        <dbReference type="EMBL" id="RMZ94671.1"/>
    </source>
</evidence>
<dbReference type="AlphaFoldDB" id="A0A3M7P6B7"/>
<dbReference type="InterPro" id="IPR017441">
    <property type="entry name" value="Protein_kinase_ATP_BS"/>
</dbReference>
<gene>
    <name evidence="3" type="ORF">BpHYR1_019838</name>
</gene>
<dbReference type="PROSITE" id="PS50011">
    <property type="entry name" value="PROTEIN_KINASE_DOM"/>
    <property type="match status" value="1"/>
</dbReference>
<evidence type="ECO:0000256" key="1">
    <source>
        <dbReference type="PROSITE-ProRule" id="PRU10141"/>
    </source>
</evidence>
<keyword evidence="1" id="KW-0067">ATP-binding</keyword>
<dbReference type="InterPro" id="IPR000719">
    <property type="entry name" value="Prot_kinase_dom"/>
</dbReference>